<dbReference type="PANTHER" id="PTHR18868:SF37">
    <property type="entry name" value="OS07G0665300 PROTEIN"/>
    <property type="match status" value="1"/>
</dbReference>
<dbReference type="PANTHER" id="PTHR18868">
    <property type="entry name" value="OS07G0665300 PROTEIN-RELATED"/>
    <property type="match status" value="1"/>
</dbReference>
<evidence type="ECO:0000313" key="2">
    <source>
        <dbReference type="Proteomes" id="UP000026962"/>
    </source>
</evidence>
<dbReference type="SUPFAM" id="SSF50494">
    <property type="entry name" value="Trypsin-like serine proteases"/>
    <property type="match status" value="2"/>
</dbReference>
<dbReference type="HOGENOM" id="CLU_022970_4_0_1"/>
<dbReference type="InterPro" id="IPR009003">
    <property type="entry name" value="Peptidase_S1_PA"/>
</dbReference>
<accession>A0A0E0KPV9</accession>
<dbReference type="STRING" id="4537.A0A0E0KPV9"/>
<dbReference type="eggNOG" id="KOG1320">
    <property type="taxonomic scope" value="Eukaryota"/>
</dbReference>
<keyword evidence="2" id="KW-1185">Reference proteome</keyword>
<dbReference type="Gramene" id="OPUNC04G08700.1">
    <property type="protein sequence ID" value="OPUNC04G08700.1"/>
    <property type="gene ID" value="OPUNC04G08700"/>
</dbReference>
<proteinExistence type="predicted"/>
<dbReference type="AlphaFoldDB" id="A0A0E0KPV9"/>
<dbReference type="Proteomes" id="UP000026962">
    <property type="component" value="Chromosome 4"/>
</dbReference>
<dbReference type="OMA" id="IDCYPAR"/>
<reference evidence="1" key="2">
    <citation type="submission" date="2018-05" db="EMBL/GenBank/DDBJ databases">
        <title>OpunRS2 (Oryza punctata Reference Sequence Version 2).</title>
        <authorList>
            <person name="Zhang J."/>
            <person name="Kudrna D."/>
            <person name="Lee S."/>
            <person name="Talag J."/>
            <person name="Welchert J."/>
            <person name="Wing R.A."/>
        </authorList>
    </citation>
    <scope>NUCLEOTIDE SEQUENCE [LARGE SCALE GENOMIC DNA]</scope>
</reference>
<name>A0A0E0KPV9_ORYPU</name>
<dbReference type="EnsemblPlants" id="OPUNC04G08700.1">
    <property type="protein sequence ID" value="OPUNC04G08700.1"/>
    <property type="gene ID" value="OPUNC04G08700"/>
</dbReference>
<reference evidence="1" key="1">
    <citation type="submission" date="2015-04" db="UniProtKB">
        <authorList>
            <consortium name="EnsemblPlants"/>
        </authorList>
    </citation>
    <scope>IDENTIFICATION</scope>
</reference>
<sequence>MTISGDSSSSELDRQLASVLHQCVVSLASFVEGTMLVGSTGIFLPSASDADPTRILTSASLIRSSNDESKIIDNLTVGVANFSIKVRLDDNLVVIGWLHQYDLKYDLAVVNIERLRRFCAPAIGSRFQSPFESNTKVVTVRRCFNSGMLTTTSGMEIGRLSDFDSCGLLESFEEKFEGDIWSELSKELGSTFSECVVPLTSFDEYGRRFACTGVFIDCYPARILTLASLFRSYNDKSKIDKLRIEVCLQNKSRVIATLKHCDLHYNVAVVEISCFRSPCAIELEKDISFTRNIDVVAVGCRFRGCKLMATKGVLVDKPSKLDLGISTCKITKAGIGGLLIVVIDTCGNFVGMNFYDMEETPYLPRKEIQELLRQFNVEGKTIDRGDPYRWPVPV</sequence>
<evidence type="ECO:0000313" key="1">
    <source>
        <dbReference type="EnsemblPlants" id="OPUNC04G08700.1"/>
    </source>
</evidence>
<organism evidence="1">
    <name type="scientific">Oryza punctata</name>
    <name type="common">Red rice</name>
    <dbReference type="NCBI Taxonomy" id="4537"/>
    <lineage>
        <taxon>Eukaryota</taxon>
        <taxon>Viridiplantae</taxon>
        <taxon>Streptophyta</taxon>
        <taxon>Embryophyta</taxon>
        <taxon>Tracheophyta</taxon>
        <taxon>Spermatophyta</taxon>
        <taxon>Magnoliopsida</taxon>
        <taxon>Liliopsida</taxon>
        <taxon>Poales</taxon>
        <taxon>Poaceae</taxon>
        <taxon>BOP clade</taxon>
        <taxon>Oryzoideae</taxon>
        <taxon>Oryzeae</taxon>
        <taxon>Oryzinae</taxon>
        <taxon>Oryza</taxon>
    </lineage>
</organism>
<protein>
    <submittedName>
        <fullName evidence="1">Uncharacterized protein</fullName>
    </submittedName>
</protein>